<sequence length="78" mass="8715">MSSLRCEKSGTNNVVKDDNVINYSESSSNLIRNSSNPTHVSNSLDNHPTTSQLNKKECLSRQSSYAKELEEEVLRSGR</sequence>
<evidence type="ECO:0000313" key="3">
    <source>
        <dbReference type="Proteomes" id="UP000501690"/>
    </source>
</evidence>
<dbReference type="EMBL" id="CP039354">
    <property type="protein sequence ID" value="QCE11495.1"/>
    <property type="molecule type" value="Genomic_DNA"/>
</dbReference>
<evidence type="ECO:0000313" key="2">
    <source>
        <dbReference type="EMBL" id="QCE11495.1"/>
    </source>
</evidence>
<protein>
    <submittedName>
        <fullName evidence="2">Uncharacterized protein</fullName>
    </submittedName>
</protein>
<feature type="compositionally biased region" description="Low complexity" evidence="1">
    <location>
        <begin position="26"/>
        <end position="36"/>
    </location>
</feature>
<organism evidence="2 3">
    <name type="scientific">Vigna unguiculata</name>
    <name type="common">Cowpea</name>
    <dbReference type="NCBI Taxonomy" id="3917"/>
    <lineage>
        <taxon>Eukaryota</taxon>
        <taxon>Viridiplantae</taxon>
        <taxon>Streptophyta</taxon>
        <taxon>Embryophyta</taxon>
        <taxon>Tracheophyta</taxon>
        <taxon>Spermatophyta</taxon>
        <taxon>Magnoliopsida</taxon>
        <taxon>eudicotyledons</taxon>
        <taxon>Gunneridae</taxon>
        <taxon>Pentapetalae</taxon>
        <taxon>rosids</taxon>
        <taxon>fabids</taxon>
        <taxon>Fabales</taxon>
        <taxon>Fabaceae</taxon>
        <taxon>Papilionoideae</taxon>
        <taxon>50 kb inversion clade</taxon>
        <taxon>NPAAA clade</taxon>
        <taxon>indigoferoid/millettioid clade</taxon>
        <taxon>Phaseoleae</taxon>
        <taxon>Vigna</taxon>
    </lineage>
</organism>
<reference evidence="2 3" key="1">
    <citation type="submission" date="2019-04" db="EMBL/GenBank/DDBJ databases">
        <title>An improved genome assembly and genetic linkage map for asparagus bean, Vigna unguiculata ssp. sesquipedialis.</title>
        <authorList>
            <person name="Xia Q."/>
            <person name="Zhang R."/>
            <person name="Dong Y."/>
        </authorList>
    </citation>
    <scope>NUCLEOTIDE SEQUENCE [LARGE SCALE GENOMIC DNA]</scope>
    <source>
        <tissue evidence="2">Leaf</tissue>
    </source>
</reference>
<proteinExistence type="predicted"/>
<dbReference type="AlphaFoldDB" id="A0A4D6NH30"/>
<accession>A0A4D6NH30</accession>
<evidence type="ECO:0000256" key="1">
    <source>
        <dbReference type="SAM" id="MobiDB-lite"/>
    </source>
</evidence>
<keyword evidence="3" id="KW-1185">Reference proteome</keyword>
<gene>
    <name evidence="2" type="ORF">DEO72_LG10g2728</name>
</gene>
<name>A0A4D6NH30_VIGUN</name>
<feature type="region of interest" description="Disordered" evidence="1">
    <location>
        <begin position="26"/>
        <end position="78"/>
    </location>
</feature>
<dbReference type="Proteomes" id="UP000501690">
    <property type="component" value="Linkage Group LG10"/>
</dbReference>
<feature type="compositionally biased region" description="Polar residues" evidence="1">
    <location>
        <begin position="37"/>
        <end position="53"/>
    </location>
</feature>